<dbReference type="CDD" id="cd00086">
    <property type="entry name" value="homeodomain"/>
    <property type="match status" value="1"/>
</dbReference>
<dbReference type="GO" id="GO:0005634">
    <property type="term" value="C:nucleus"/>
    <property type="evidence" value="ECO:0007669"/>
    <property type="project" value="UniProtKB-SubCell"/>
</dbReference>
<comment type="similarity">
    <text evidence="8">Belongs to the HMX homeobox family.</text>
</comment>
<dbReference type="Proteomes" id="UP000271162">
    <property type="component" value="Unassembled WGS sequence"/>
</dbReference>
<evidence type="ECO:0000256" key="4">
    <source>
        <dbReference type="ARBA" id="ARBA00023125"/>
    </source>
</evidence>
<feature type="compositionally biased region" description="Basic and acidic residues" evidence="11">
    <location>
        <begin position="15"/>
        <end position="37"/>
    </location>
</feature>
<dbReference type="AlphaFoldDB" id="A0A0N4Y1X5"/>
<dbReference type="SUPFAM" id="SSF46689">
    <property type="entry name" value="Homeodomain-like"/>
    <property type="match status" value="1"/>
</dbReference>
<evidence type="ECO:0000256" key="2">
    <source>
        <dbReference type="ARBA" id="ARBA00022473"/>
    </source>
</evidence>
<feature type="compositionally biased region" description="Low complexity" evidence="11">
    <location>
        <begin position="54"/>
        <end position="63"/>
    </location>
</feature>
<reference evidence="13 14" key="2">
    <citation type="submission" date="2018-11" db="EMBL/GenBank/DDBJ databases">
        <authorList>
            <consortium name="Pathogen Informatics"/>
        </authorList>
    </citation>
    <scope>NUCLEOTIDE SEQUENCE [LARGE SCALE GENOMIC DNA]</scope>
</reference>
<reference evidence="15" key="1">
    <citation type="submission" date="2017-02" db="UniProtKB">
        <authorList>
            <consortium name="WormBaseParasite"/>
        </authorList>
    </citation>
    <scope>IDENTIFICATION</scope>
</reference>
<comment type="subcellular location">
    <subcellularLocation>
        <location evidence="1 9 10">Nucleus</location>
    </subcellularLocation>
</comment>
<dbReference type="PANTHER" id="PTHR46110:SF3">
    <property type="entry name" value="HOMEOBOX PROTEIN HMX"/>
    <property type="match status" value="1"/>
</dbReference>
<evidence type="ECO:0000256" key="6">
    <source>
        <dbReference type="ARBA" id="ARBA00023163"/>
    </source>
</evidence>
<keyword evidence="4 9" id="KW-0238">DNA-binding</keyword>
<dbReference type="OMA" id="MMFDMKR"/>
<evidence type="ECO:0000256" key="11">
    <source>
        <dbReference type="SAM" id="MobiDB-lite"/>
    </source>
</evidence>
<dbReference type="Pfam" id="PF00046">
    <property type="entry name" value="Homeodomain"/>
    <property type="match status" value="1"/>
</dbReference>
<dbReference type="InterPro" id="IPR001356">
    <property type="entry name" value="HD"/>
</dbReference>
<evidence type="ECO:0000256" key="9">
    <source>
        <dbReference type="PROSITE-ProRule" id="PRU00108"/>
    </source>
</evidence>
<sequence>MGDVVKRTSSQEMDTVPRKTLRTDAHNNPDEPPETTRSKFNILDLLEHDHKNSSHTSPASSVSTEDPMGVDPKFAFPQLAALFQHSMTPSGLVNPGLLGTALPFMSWMMPISPAPPPPVVPMKSKSPHILGSAREKTSDAPQLVPQMVEHPSSNDDLKKAKSGLPEFSSKKAETGSSLDSDIEEDGEDCGYARGSDDDASLDPNSSNRKKKTRTVFSRHQVSQLEMMFDMKRYLSSQERAHLAQKLHLTETQVKIWFQNRRNKFKRQAATEDPTAALQLHRANLFGHSLSTSDRMSNLSSRQEKIQEFFKIC</sequence>
<evidence type="ECO:0000313" key="15">
    <source>
        <dbReference type="WBParaSite" id="NBR_0000965101-mRNA-1"/>
    </source>
</evidence>
<evidence type="ECO:0000313" key="14">
    <source>
        <dbReference type="Proteomes" id="UP000271162"/>
    </source>
</evidence>
<dbReference type="SMART" id="SM00389">
    <property type="entry name" value="HOX"/>
    <property type="match status" value="1"/>
</dbReference>
<keyword evidence="6" id="KW-0804">Transcription</keyword>
<keyword evidence="2" id="KW-0217">Developmental protein</keyword>
<dbReference type="PANTHER" id="PTHR46110">
    <property type="entry name" value="HOMEOBOX PROTEIN HMX"/>
    <property type="match status" value="1"/>
</dbReference>
<proteinExistence type="inferred from homology"/>
<dbReference type="WBParaSite" id="NBR_0000965101-mRNA-1">
    <property type="protein sequence ID" value="NBR_0000965101-mRNA-1"/>
    <property type="gene ID" value="NBR_0000965101"/>
</dbReference>
<dbReference type="GO" id="GO:0000981">
    <property type="term" value="F:DNA-binding transcription factor activity, RNA polymerase II-specific"/>
    <property type="evidence" value="ECO:0007669"/>
    <property type="project" value="InterPro"/>
</dbReference>
<evidence type="ECO:0000256" key="1">
    <source>
        <dbReference type="ARBA" id="ARBA00004123"/>
    </source>
</evidence>
<evidence type="ECO:0000256" key="8">
    <source>
        <dbReference type="ARBA" id="ARBA00038165"/>
    </source>
</evidence>
<dbReference type="Gene3D" id="1.10.10.60">
    <property type="entry name" value="Homeodomain-like"/>
    <property type="match status" value="1"/>
</dbReference>
<evidence type="ECO:0000259" key="12">
    <source>
        <dbReference type="PROSITE" id="PS50071"/>
    </source>
</evidence>
<evidence type="ECO:0000256" key="3">
    <source>
        <dbReference type="ARBA" id="ARBA00023015"/>
    </source>
</evidence>
<feature type="DNA-binding region" description="Homeobox" evidence="9">
    <location>
        <begin position="209"/>
        <end position="268"/>
    </location>
</feature>
<dbReference type="FunFam" id="1.10.10.60:FF:000053">
    <property type="entry name" value="H6 family homeobox 2"/>
    <property type="match status" value="1"/>
</dbReference>
<dbReference type="PRINTS" id="PR00024">
    <property type="entry name" value="HOMEOBOX"/>
</dbReference>
<organism evidence="15">
    <name type="scientific">Nippostrongylus brasiliensis</name>
    <name type="common">Rat hookworm</name>
    <dbReference type="NCBI Taxonomy" id="27835"/>
    <lineage>
        <taxon>Eukaryota</taxon>
        <taxon>Metazoa</taxon>
        <taxon>Ecdysozoa</taxon>
        <taxon>Nematoda</taxon>
        <taxon>Chromadorea</taxon>
        <taxon>Rhabditida</taxon>
        <taxon>Rhabditina</taxon>
        <taxon>Rhabditomorpha</taxon>
        <taxon>Strongyloidea</taxon>
        <taxon>Heligmosomidae</taxon>
        <taxon>Nippostrongylus</taxon>
    </lineage>
</organism>
<dbReference type="PROSITE" id="PS00027">
    <property type="entry name" value="HOMEOBOX_1"/>
    <property type="match status" value="1"/>
</dbReference>
<accession>A0A0N4Y1X5</accession>
<keyword evidence="7 9" id="KW-0539">Nucleus</keyword>
<evidence type="ECO:0000256" key="10">
    <source>
        <dbReference type="RuleBase" id="RU000682"/>
    </source>
</evidence>
<evidence type="ECO:0000256" key="7">
    <source>
        <dbReference type="ARBA" id="ARBA00023242"/>
    </source>
</evidence>
<dbReference type="STRING" id="27835.A0A0N4Y1X5"/>
<keyword evidence="5 9" id="KW-0371">Homeobox</keyword>
<dbReference type="InterPro" id="IPR051300">
    <property type="entry name" value="HMX_Homeobox_TF"/>
</dbReference>
<feature type="region of interest" description="Disordered" evidence="11">
    <location>
        <begin position="120"/>
        <end position="215"/>
    </location>
</feature>
<evidence type="ECO:0000313" key="13">
    <source>
        <dbReference type="EMBL" id="VDL73241.1"/>
    </source>
</evidence>
<dbReference type="EMBL" id="UYSL01020173">
    <property type="protein sequence ID" value="VDL73241.1"/>
    <property type="molecule type" value="Genomic_DNA"/>
</dbReference>
<dbReference type="GO" id="GO:0000977">
    <property type="term" value="F:RNA polymerase II transcription regulatory region sequence-specific DNA binding"/>
    <property type="evidence" value="ECO:0007669"/>
    <property type="project" value="TreeGrafter"/>
</dbReference>
<evidence type="ECO:0000256" key="5">
    <source>
        <dbReference type="ARBA" id="ARBA00023155"/>
    </source>
</evidence>
<keyword evidence="14" id="KW-1185">Reference proteome</keyword>
<name>A0A0N4Y1X5_NIPBR</name>
<dbReference type="InterPro" id="IPR009057">
    <property type="entry name" value="Homeodomain-like_sf"/>
</dbReference>
<gene>
    <name evidence="13" type="ORF">NBR_LOCUS9652</name>
</gene>
<protein>
    <submittedName>
        <fullName evidence="15">Homeobox protein Hmx (inferred by orthology to a D. melanogaster protein)</fullName>
    </submittedName>
</protein>
<dbReference type="InterPro" id="IPR017970">
    <property type="entry name" value="Homeobox_CS"/>
</dbReference>
<feature type="region of interest" description="Disordered" evidence="11">
    <location>
        <begin position="1"/>
        <end position="66"/>
    </location>
</feature>
<keyword evidence="3" id="KW-0805">Transcription regulation</keyword>
<dbReference type="InterPro" id="IPR020479">
    <property type="entry name" value="HD_metazoa"/>
</dbReference>
<dbReference type="PROSITE" id="PS50071">
    <property type="entry name" value="HOMEOBOX_2"/>
    <property type="match status" value="1"/>
</dbReference>
<feature type="domain" description="Homeobox" evidence="12">
    <location>
        <begin position="207"/>
        <end position="267"/>
    </location>
</feature>